<name>A0A8J5I9A3_ZINOF</name>
<comment type="caution">
    <text evidence="4">The sequence shown here is derived from an EMBL/GenBank/DDBJ whole genome shotgun (WGS) entry which is preliminary data.</text>
</comment>
<sequence length="183" mass="19442">MTAPNIEMIAALLRSCTVGRERGLRSPATHLVGGSPESVSVELNSETALPFHWEQCLDMQTGEVYYFNRETGTRTSKDPRAAAAYSSSYHSEEDVSSSSDDSFSGVASGGSSSRNDNEDSSDSTANSCLTSISSSSPSRATAAEPLVSAGCRSCFMYFMVPKSDDSCPKCSGRLLKLGRHGNV</sequence>
<dbReference type="EMBL" id="JACMSC010000001">
    <property type="protein sequence ID" value="KAG6536065.1"/>
    <property type="molecule type" value="Genomic_DNA"/>
</dbReference>
<dbReference type="AlphaFoldDB" id="A0A8J5I9A3"/>
<dbReference type="InterPro" id="IPR051105">
    <property type="entry name" value="WWC/KIBRA_Hippo_Reg"/>
</dbReference>
<feature type="domain" description="WW" evidence="2">
    <location>
        <begin position="47"/>
        <end position="81"/>
    </location>
</feature>
<dbReference type="PANTHER" id="PTHR14791">
    <property type="entry name" value="BOMB/KIRA PROTEINS"/>
    <property type="match status" value="1"/>
</dbReference>
<dbReference type="PANTHER" id="PTHR14791:SF29">
    <property type="entry name" value="PROTEIN KIBRA"/>
    <property type="match status" value="1"/>
</dbReference>
<gene>
    <name evidence="4" type="ORF">ZIOFF_001107</name>
    <name evidence="3" type="ORF">ZIOFF_005603</name>
</gene>
<feature type="region of interest" description="Disordered" evidence="1">
    <location>
        <begin position="74"/>
        <end position="139"/>
    </location>
</feature>
<proteinExistence type="predicted"/>
<keyword evidence="5" id="KW-1185">Reference proteome</keyword>
<accession>A0A8J5I9A3</accession>
<organism evidence="4 5">
    <name type="scientific">Zingiber officinale</name>
    <name type="common">Ginger</name>
    <name type="synonym">Amomum zingiber</name>
    <dbReference type="NCBI Taxonomy" id="94328"/>
    <lineage>
        <taxon>Eukaryota</taxon>
        <taxon>Viridiplantae</taxon>
        <taxon>Streptophyta</taxon>
        <taxon>Embryophyta</taxon>
        <taxon>Tracheophyta</taxon>
        <taxon>Spermatophyta</taxon>
        <taxon>Magnoliopsida</taxon>
        <taxon>Liliopsida</taxon>
        <taxon>Zingiberales</taxon>
        <taxon>Zingiberaceae</taxon>
        <taxon>Zingiber</taxon>
    </lineage>
</organism>
<dbReference type="PROSITE" id="PS50020">
    <property type="entry name" value="WW_DOMAIN_2"/>
    <property type="match status" value="1"/>
</dbReference>
<feature type="compositionally biased region" description="Low complexity" evidence="1">
    <location>
        <begin position="122"/>
        <end position="139"/>
    </location>
</feature>
<evidence type="ECO:0000313" key="5">
    <source>
        <dbReference type="Proteomes" id="UP000734854"/>
    </source>
</evidence>
<dbReference type="InterPro" id="IPR001202">
    <property type="entry name" value="WW_dom"/>
</dbReference>
<dbReference type="EMBL" id="JACMSC010000002">
    <property type="protein sequence ID" value="KAG6531779.1"/>
    <property type="molecule type" value="Genomic_DNA"/>
</dbReference>
<dbReference type="OrthoDB" id="1930512at2759"/>
<reference evidence="4 5" key="1">
    <citation type="submission" date="2020-08" db="EMBL/GenBank/DDBJ databases">
        <title>Plant Genome Project.</title>
        <authorList>
            <person name="Zhang R.-G."/>
        </authorList>
    </citation>
    <scope>NUCLEOTIDE SEQUENCE [LARGE SCALE GENOMIC DNA]</scope>
    <source>
        <tissue evidence="4">Rhizome</tissue>
    </source>
</reference>
<evidence type="ECO:0000313" key="4">
    <source>
        <dbReference type="EMBL" id="KAG6536065.1"/>
    </source>
</evidence>
<dbReference type="Proteomes" id="UP000734854">
    <property type="component" value="Unassembled WGS sequence"/>
</dbReference>
<protein>
    <recommendedName>
        <fullName evidence="2">WW domain-containing protein</fullName>
    </recommendedName>
</protein>
<feature type="compositionally biased region" description="Low complexity" evidence="1">
    <location>
        <begin position="96"/>
        <end position="114"/>
    </location>
</feature>
<evidence type="ECO:0000313" key="3">
    <source>
        <dbReference type="EMBL" id="KAG6531779.1"/>
    </source>
</evidence>
<evidence type="ECO:0000256" key="1">
    <source>
        <dbReference type="SAM" id="MobiDB-lite"/>
    </source>
</evidence>
<evidence type="ECO:0000259" key="2">
    <source>
        <dbReference type="PROSITE" id="PS50020"/>
    </source>
</evidence>